<gene>
    <name evidence="1" type="ORF">LOK49_LG13G02689</name>
</gene>
<accession>A0ACC0FLZ5</accession>
<sequence>MGSCKNQEGNRQNCLWVHGPIIVGAGPSGVAVSACLKNNGVRSLILERSDCIASLRKQRTYDRLKLHLPKQFCELPLFGFPENFPKYPTKHQFISYMESYASHFNIEPSFEQVVKRAEFDSTIGFWRVQTQDCEYISWWIIVATGENAEPAIPEIPGIERFDGPVVHTSLYTSGSDFRNQSVLVVGCGNSGMETNFDAPSGNNPIALDFTGMGKGEAWMNGQSIGRYWPTNNAPSSGCTNSCNYRGPYNSNKCLKNCGKPSQQLYHVPRSWLQSSGNTLVLFEEMGGDPTQLSFATKQIGSLCSHVSESHPQPVDMWSTDQMTGKKSGPMLSLECPFPNQIISSIKFASFGTPRGTCGSFSHSQCSSNGALSIIQKACIGLKSCNIGVSIDTFGNPCVGVTKSLAVEAFCT</sequence>
<name>A0ACC0FLZ5_9ERIC</name>
<dbReference type="EMBL" id="CM045771">
    <property type="protein sequence ID" value="KAI7988446.1"/>
    <property type="molecule type" value="Genomic_DNA"/>
</dbReference>
<proteinExistence type="predicted"/>
<evidence type="ECO:0000313" key="2">
    <source>
        <dbReference type="Proteomes" id="UP001060215"/>
    </source>
</evidence>
<evidence type="ECO:0000313" key="1">
    <source>
        <dbReference type="EMBL" id="KAI7988446.1"/>
    </source>
</evidence>
<protein>
    <submittedName>
        <fullName evidence="1">Beta-galactosidase 8</fullName>
    </submittedName>
</protein>
<reference evidence="1 2" key="1">
    <citation type="journal article" date="2022" name="Plant J.">
        <title>Chromosome-level genome of Camellia lanceoleosa provides a valuable resource for understanding genome evolution and self-incompatibility.</title>
        <authorList>
            <person name="Gong W."/>
            <person name="Xiao S."/>
            <person name="Wang L."/>
            <person name="Liao Z."/>
            <person name="Chang Y."/>
            <person name="Mo W."/>
            <person name="Hu G."/>
            <person name="Li W."/>
            <person name="Zhao G."/>
            <person name="Zhu H."/>
            <person name="Hu X."/>
            <person name="Ji K."/>
            <person name="Xiang X."/>
            <person name="Song Q."/>
            <person name="Yuan D."/>
            <person name="Jin S."/>
            <person name="Zhang L."/>
        </authorList>
    </citation>
    <scope>NUCLEOTIDE SEQUENCE [LARGE SCALE GENOMIC DNA]</scope>
    <source>
        <strain evidence="1">SQ_2022a</strain>
    </source>
</reference>
<comment type="caution">
    <text evidence="1">The sequence shown here is derived from an EMBL/GenBank/DDBJ whole genome shotgun (WGS) entry which is preliminary data.</text>
</comment>
<dbReference type="Proteomes" id="UP001060215">
    <property type="component" value="Chromosome 14"/>
</dbReference>
<organism evidence="1 2">
    <name type="scientific">Camellia lanceoleosa</name>
    <dbReference type="NCBI Taxonomy" id="1840588"/>
    <lineage>
        <taxon>Eukaryota</taxon>
        <taxon>Viridiplantae</taxon>
        <taxon>Streptophyta</taxon>
        <taxon>Embryophyta</taxon>
        <taxon>Tracheophyta</taxon>
        <taxon>Spermatophyta</taxon>
        <taxon>Magnoliopsida</taxon>
        <taxon>eudicotyledons</taxon>
        <taxon>Gunneridae</taxon>
        <taxon>Pentapetalae</taxon>
        <taxon>asterids</taxon>
        <taxon>Ericales</taxon>
        <taxon>Theaceae</taxon>
        <taxon>Camellia</taxon>
    </lineage>
</organism>
<keyword evidence="2" id="KW-1185">Reference proteome</keyword>